<name>A0A117RX27_9ACTN</name>
<reference evidence="1 2" key="1">
    <citation type="submission" date="2015-10" db="EMBL/GenBank/DDBJ databases">
        <title>Draft genome sequence of Streptomyces sp. RV15, isolated from a marine sponge.</title>
        <authorList>
            <person name="Ruckert C."/>
            <person name="Abdelmohsen U.R."/>
            <person name="Winkler A."/>
            <person name="Hentschel U."/>
            <person name="Kalinowski J."/>
            <person name="Kampfer P."/>
            <person name="Glaeser S."/>
        </authorList>
    </citation>
    <scope>NUCLEOTIDE SEQUENCE [LARGE SCALE GENOMIC DNA]</scope>
    <source>
        <strain evidence="1 2">RV15</strain>
    </source>
</reference>
<dbReference type="InterPro" id="IPR036412">
    <property type="entry name" value="HAD-like_sf"/>
</dbReference>
<dbReference type="InterPro" id="IPR023214">
    <property type="entry name" value="HAD_sf"/>
</dbReference>
<dbReference type="SUPFAM" id="SSF56784">
    <property type="entry name" value="HAD-like"/>
    <property type="match status" value="1"/>
</dbReference>
<gene>
    <name evidence="1" type="ORF">AQJ91_47755</name>
</gene>
<comment type="caution">
    <text evidence="1">The sequence shown here is derived from an EMBL/GenBank/DDBJ whole genome shotgun (WGS) entry which is preliminary data.</text>
</comment>
<dbReference type="Proteomes" id="UP000053260">
    <property type="component" value="Unassembled WGS sequence"/>
</dbReference>
<sequence>MVVTTDSALTGLTSELVSPWPATPHCRHHYAAEHCGVRPDEALLVAAHPWDIDGAQRAGLAGAWLRRGVPDTAYPHSLANPSLATEDLTELARIIG</sequence>
<dbReference type="AlphaFoldDB" id="A0A117RX27"/>
<protein>
    <recommendedName>
        <fullName evidence="3">Haloacid dehalogenase</fullName>
    </recommendedName>
</protein>
<dbReference type="Gene3D" id="3.40.50.1000">
    <property type="entry name" value="HAD superfamily/HAD-like"/>
    <property type="match status" value="1"/>
</dbReference>
<dbReference type="STRING" id="909626.AQJ91_47755"/>
<evidence type="ECO:0000313" key="2">
    <source>
        <dbReference type="Proteomes" id="UP000053260"/>
    </source>
</evidence>
<proteinExistence type="predicted"/>
<evidence type="ECO:0000313" key="1">
    <source>
        <dbReference type="EMBL" id="KUO14286.1"/>
    </source>
</evidence>
<accession>A0A117RX27</accession>
<dbReference type="EMBL" id="LMXB01000164">
    <property type="protein sequence ID" value="KUO14286.1"/>
    <property type="molecule type" value="Genomic_DNA"/>
</dbReference>
<evidence type="ECO:0008006" key="3">
    <source>
        <dbReference type="Google" id="ProtNLM"/>
    </source>
</evidence>
<organism evidence="1 2">
    <name type="scientific">Streptomyces dysideae</name>
    <dbReference type="NCBI Taxonomy" id="909626"/>
    <lineage>
        <taxon>Bacteria</taxon>
        <taxon>Bacillati</taxon>
        <taxon>Actinomycetota</taxon>
        <taxon>Actinomycetes</taxon>
        <taxon>Kitasatosporales</taxon>
        <taxon>Streptomycetaceae</taxon>
        <taxon>Streptomyces</taxon>
    </lineage>
</organism>
<keyword evidence="2" id="KW-1185">Reference proteome</keyword>